<dbReference type="Pfam" id="PF00010">
    <property type="entry name" value="HLH"/>
    <property type="match status" value="1"/>
</dbReference>
<keyword evidence="4" id="KW-0804">Transcription</keyword>
<keyword evidence="2" id="KW-0678">Repressor</keyword>
<evidence type="ECO:0000313" key="8">
    <source>
        <dbReference type="EMBL" id="TSL97293.1"/>
    </source>
</evidence>
<comment type="caution">
    <text evidence="8">The sequence shown here is derived from an EMBL/GenBank/DDBJ whole genome shotgun (WGS) entry which is preliminary data.</text>
</comment>
<keyword evidence="9" id="KW-1185">Reference proteome</keyword>
<dbReference type="SUPFAM" id="SSF158457">
    <property type="entry name" value="Orange domain-like"/>
    <property type="match status" value="1"/>
</dbReference>
<evidence type="ECO:0000313" key="9">
    <source>
        <dbReference type="Proteomes" id="UP000319801"/>
    </source>
</evidence>
<name>A0A556U218_BAGYA</name>
<dbReference type="AlphaFoldDB" id="A0A556U218"/>
<dbReference type="EMBL" id="VCAZ01000039">
    <property type="protein sequence ID" value="TSL97293.1"/>
    <property type="molecule type" value="Genomic_DNA"/>
</dbReference>
<dbReference type="OrthoDB" id="6085656at2759"/>
<evidence type="ECO:0000256" key="1">
    <source>
        <dbReference type="ARBA" id="ARBA00004123"/>
    </source>
</evidence>
<feature type="domain" description="Orange" evidence="7">
    <location>
        <begin position="88"/>
        <end position="120"/>
    </location>
</feature>
<dbReference type="Gene3D" id="4.10.280.10">
    <property type="entry name" value="Helix-loop-helix DNA-binding domain"/>
    <property type="match status" value="1"/>
</dbReference>
<reference evidence="8 9" key="1">
    <citation type="journal article" date="2019" name="Genome Biol. Evol.">
        <title>Whole-Genome Sequencing of the Giant Devil Catfish, Bagarius yarrelli.</title>
        <authorList>
            <person name="Jiang W."/>
            <person name="Lv Y."/>
            <person name="Cheng L."/>
            <person name="Yang K."/>
            <person name="Chao B."/>
            <person name="Wang X."/>
            <person name="Li Y."/>
            <person name="Pan X."/>
            <person name="You X."/>
            <person name="Zhang Y."/>
            <person name="Yang J."/>
            <person name="Li J."/>
            <person name="Zhang X."/>
            <person name="Liu S."/>
            <person name="Sun C."/>
            <person name="Yang J."/>
            <person name="Shi Q."/>
        </authorList>
    </citation>
    <scope>NUCLEOTIDE SEQUENCE [LARGE SCALE GENOMIC DNA]</scope>
    <source>
        <strain evidence="8">JWS20170419001</strain>
        <tissue evidence="8">Muscle</tissue>
    </source>
</reference>
<keyword evidence="5" id="KW-0539">Nucleus</keyword>
<dbReference type="InterPro" id="IPR011598">
    <property type="entry name" value="bHLH_dom"/>
</dbReference>
<organism evidence="8 9">
    <name type="scientific">Bagarius yarrelli</name>
    <name type="common">Goonch</name>
    <name type="synonym">Bagrus yarrelli</name>
    <dbReference type="NCBI Taxonomy" id="175774"/>
    <lineage>
        <taxon>Eukaryota</taxon>
        <taxon>Metazoa</taxon>
        <taxon>Chordata</taxon>
        <taxon>Craniata</taxon>
        <taxon>Vertebrata</taxon>
        <taxon>Euteleostomi</taxon>
        <taxon>Actinopterygii</taxon>
        <taxon>Neopterygii</taxon>
        <taxon>Teleostei</taxon>
        <taxon>Ostariophysi</taxon>
        <taxon>Siluriformes</taxon>
        <taxon>Sisoridae</taxon>
        <taxon>Sisorinae</taxon>
        <taxon>Bagarius</taxon>
    </lineage>
</organism>
<evidence type="ECO:0000256" key="3">
    <source>
        <dbReference type="ARBA" id="ARBA00023015"/>
    </source>
</evidence>
<dbReference type="GO" id="GO:0005634">
    <property type="term" value="C:nucleus"/>
    <property type="evidence" value="ECO:0007669"/>
    <property type="project" value="UniProtKB-SubCell"/>
</dbReference>
<accession>A0A556U218</accession>
<gene>
    <name evidence="8" type="ORF">Baya_7548</name>
</gene>
<feature type="domain" description="BHLH" evidence="6">
    <location>
        <begin position="16"/>
        <end position="72"/>
    </location>
</feature>
<evidence type="ECO:0000259" key="7">
    <source>
        <dbReference type="PROSITE" id="PS51054"/>
    </source>
</evidence>
<dbReference type="SMART" id="SM00353">
    <property type="entry name" value="HLH"/>
    <property type="match status" value="1"/>
</dbReference>
<keyword evidence="3" id="KW-0805">Transcription regulation</keyword>
<dbReference type="FunFam" id="4.10.280.10:FF:000077">
    <property type="entry name" value="transcription factor HES-3 isoform X2"/>
    <property type="match status" value="1"/>
</dbReference>
<sequence>MVAASETPIKTKVSAGKKISKPLMEKKRRARINTCLDQLKILLEGCYSNNIRKRKFEKADILELTVKHLKHLQNTEKVFAVNSAISEYQAGFRTCISGVQQYLLMSDANPALRSNALAHLSNALLCLSARLPDSSTLDSDAVLHTRAPTSPRTDVTRHLNDVKASPNVQQKWIKISNKDKTTLTPIGVNQTCSSSTNLQQNYWRPW</sequence>
<dbReference type="InterPro" id="IPR003650">
    <property type="entry name" value="Orange_dom"/>
</dbReference>
<dbReference type="PROSITE" id="PS51054">
    <property type="entry name" value="ORANGE"/>
    <property type="match status" value="1"/>
</dbReference>
<evidence type="ECO:0000256" key="4">
    <source>
        <dbReference type="ARBA" id="ARBA00023163"/>
    </source>
</evidence>
<evidence type="ECO:0000259" key="6">
    <source>
        <dbReference type="PROSITE" id="PS50888"/>
    </source>
</evidence>
<evidence type="ECO:0000256" key="2">
    <source>
        <dbReference type="ARBA" id="ARBA00022491"/>
    </source>
</evidence>
<evidence type="ECO:0000256" key="5">
    <source>
        <dbReference type="ARBA" id="ARBA00023242"/>
    </source>
</evidence>
<dbReference type="Proteomes" id="UP000319801">
    <property type="component" value="Unassembled WGS sequence"/>
</dbReference>
<dbReference type="PANTHER" id="PTHR10985">
    <property type="entry name" value="BASIC HELIX-LOOP-HELIX TRANSCRIPTION FACTOR, HES-RELATED"/>
    <property type="match status" value="1"/>
</dbReference>
<protein>
    <submittedName>
        <fullName evidence="8">Transcription factor HES-3</fullName>
    </submittedName>
</protein>
<comment type="subcellular location">
    <subcellularLocation>
        <location evidence="1">Nucleus</location>
    </subcellularLocation>
</comment>
<dbReference type="GO" id="GO:0006355">
    <property type="term" value="P:regulation of DNA-templated transcription"/>
    <property type="evidence" value="ECO:0007669"/>
    <property type="project" value="InterPro"/>
</dbReference>
<dbReference type="SUPFAM" id="SSF47459">
    <property type="entry name" value="HLH, helix-loop-helix DNA-binding domain"/>
    <property type="match status" value="1"/>
</dbReference>
<dbReference type="InterPro" id="IPR050370">
    <property type="entry name" value="HES_HEY"/>
</dbReference>
<proteinExistence type="predicted"/>
<dbReference type="GO" id="GO:0046983">
    <property type="term" value="F:protein dimerization activity"/>
    <property type="evidence" value="ECO:0007669"/>
    <property type="project" value="InterPro"/>
</dbReference>
<dbReference type="PROSITE" id="PS50888">
    <property type="entry name" value="BHLH"/>
    <property type="match status" value="1"/>
</dbReference>
<dbReference type="InterPro" id="IPR036638">
    <property type="entry name" value="HLH_DNA-bd_sf"/>
</dbReference>
<dbReference type="GO" id="GO:0003677">
    <property type="term" value="F:DNA binding"/>
    <property type="evidence" value="ECO:0007669"/>
    <property type="project" value="InterPro"/>
</dbReference>